<dbReference type="InterPro" id="IPR040764">
    <property type="entry name" value="CvfB_WH"/>
</dbReference>
<feature type="domain" description="Conserved virulence factor B first S1" evidence="2">
    <location>
        <begin position="90"/>
        <end position="149"/>
    </location>
</feature>
<dbReference type="Gene3D" id="2.40.50.140">
    <property type="entry name" value="Nucleic acid-binding proteins"/>
    <property type="match status" value="2"/>
</dbReference>
<dbReference type="KEGG" id="llu:AKJ09_08420"/>
<dbReference type="Gene3D" id="1.10.10.10">
    <property type="entry name" value="Winged helix-like DNA-binding domain superfamily/Winged helix DNA-binding domain"/>
    <property type="match status" value="1"/>
</dbReference>
<keyword evidence="5" id="KW-1185">Reference proteome</keyword>
<dbReference type="PIRSF" id="PIRSF012524">
    <property type="entry name" value="YitL_S1"/>
    <property type="match status" value="1"/>
</dbReference>
<name>A0A0K1Q7Y0_9BACT</name>
<evidence type="ECO:0000259" key="3">
    <source>
        <dbReference type="Pfam" id="PF17783"/>
    </source>
</evidence>
<accession>A0A0K1Q7Y0</accession>
<evidence type="ECO:0000259" key="2">
    <source>
        <dbReference type="Pfam" id="PF13509"/>
    </source>
</evidence>
<comment type="similarity">
    <text evidence="1">Belongs to the CvfB family.</text>
</comment>
<dbReference type="PANTHER" id="PTHR37296:SF1">
    <property type="entry name" value="CONSERVED VIRULENCE FACTOR B"/>
    <property type="match status" value="1"/>
</dbReference>
<evidence type="ECO:0000256" key="1">
    <source>
        <dbReference type="PIRNR" id="PIRNR012524"/>
    </source>
</evidence>
<feature type="domain" description="Conserved virulence factor B-like winged helix" evidence="3">
    <location>
        <begin position="238"/>
        <end position="289"/>
    </location>
</feature>
<organism evidence="4 5">
    <name type="scientific">Labilithrix luteola</name>
    <dbReference type="NCBI Taxonomy" id="1391654"/>
    <lineage>
        <taxon>Bacteria</taxon>
        <taxon>Pseudomonadati</taxon>
        <taxon>Myxococcota</taxon>
        <taxon>Polyangia</taxon>
        <taxon>Polyangiales</taxon>
        <taxon>Labilitrichaceae</taxon>
        <taxon>Labilithrix</taxon>
    </lineage>
</organism>
<dbReference type="RefSeq" id="WP_240488747.1">
    <property type="nucleotide sequence ID" value="NZ_CP012333.1"/>
</dbReference>
<dbReference type="Pfam" id="PF17783">
    <property type="entry name" value="WHD_CvfB"/>
    <property type="match status" value="1"/>
</dbReference>
<evidence type="ECO:0000313" key="5">
    <source>
        <dbReference type="Proteomes" id="UP000064967"/>
    </source>
</evidence>
<dbReference type="InterPro" id="IPR036388">
    <property type="entry name" value="WH-like_DNA-bd_sf"/>
</dbReference>
<dbReference type="PATRIC" id="fig|1391654.3.peg.8531"/>
<dbReference type="InterPro" id="IPR012340">
    <property type="entry name" value="NA-bd_OB-fold"/>
</dbReference>
<dbReference type="PANTHER" id="PTHR37296">
    <property type="entry name" value="CONSERVED VIRULENCE FACTOR B"/>
    <property type="match status" value="1"/>
</dbReference>
<sequence>MAQTPPRRHQRVEMRDLIGHSATLRIRRFGTPGAFLAVDETDTRPDAEVVLLLGPEIPPNAKEGDAVDVFVALDSEGRPLATTRRPLLELGDVAFLTIRDVTKIGAFADWGLPKELLVPFAEQTTEMRVGERYAIGLYVDDTGRLAGTMRVSEMLRDQGEFELDEWVEGEAWRNDPQIGVFVIIERAFVGLLPAGEPHHLSRGEQARFRVSNILPDGKIELSLRGHAHEELESDAKKILTVLGQPGAPRIGDRSDPERIREVFGLSKKAFKRAAGRLLKDGSAAIDNEGFLVLRQDKGRAPKKK</sequence>
<dbReference type="InterPro" id="IPR014464">
    <property type="entry name" value="CvfB_fam"/>
</dbReference>
<dbReference type="InterPro" id="IPR039566">
    <property type="entry name" value="CvfB_S1_st"/>
</dbReference>
<dbReference type="EMBL" id="CP012333">
    <property type="protein sequence ID" value="AKV01757.1"/>
    <property type="molecule type" value="Genomic_DNA"/>
</dbReference>
<gene>
    <name evidence="4" type="ORF">AKJ09_08420</name>
</gene>
<proteinExistence type="inferred from homology"/>
<dbReference type="Pfam" id="PF13509">
    <property type="entry name" value="S1_2"/>
    <property type="match status" value="2"/>
</dbReference>
<reference evidence="4 5" key="1">
    <citation type="submission" date="2015-08" db="EMBL/GenBank/DDBJ databases">
        <authorList>
            <person name="Babu N.S."/>
            <person name="Beckwith C.J."/>
            <person name="Beseler K.G."/>
            <person name="Brison A."/>
            <person name="Carone J.V."/>
            <person name="Caskin T.P."/>
            <person name="Diamond M."/>
            <person name="Durham M.E."/>
            <person name="Foxe J.M."/>
            <person name="Go M."/>
            <person name="Henderson B.A."/>
            <person name="Jones I.B."/>
            <person name="McGettigan J.A."/>
            <person name="Micheletti S.J."/>
            <person name="Nasrallah M.E."/>
            <person name="Ortiz D."/>
            <person name="Piller C.R."/>
            <person name="Privatt S.R."/>
            <person name="Schneider S.L."/>
            <person name="Sharp S."/>
            <person name="Smith T.C."/>
            <person name="Stanton J.D."/>
            <person name="Ullery H.E."/>
            <person name="Wilson R.J."/>
            <person name="Serrano M.G."/>
            <person name="Buck G."/>
            <person name="Lee V."/>
            <person name="Wang Y."/>
            <person name="Carvalho R."/>
            <person name="Voegtly L."/>
            <person name="Shi R."/>
            <person name="Duckworth R."/>
            <person name="Johnson A."/>
            <person name="Loviza R."/>
            <person name="Walstead R."/>
            <person name="Shah Z."/>
            <person name="Kiflezghi M."/>
            <person name="Wade K."/>
            <person name="Ball S.L."/>
            <person name="Bradley K.W."/>
            <person name="Asai D.J."/>
            <person name="Bowman C.A."/>
            <person name="Russell D.A."/>
            <person name="Pope W.H."/>
            <person name="Jacobs-Sera D."/>
            <person name="Hendrix R.W."/>
            <person name="Hatfull G.F."/>
        </authorList>
    </citation>
    <scope>NUCLEOTIDE SEQUENCE [LARGE SCALE GENOMIC DNA]</scope>
    <source>
        <strain evidence="4 5">DSM 27648</strain>
    </source>
</reference>
<dbReference type="STRING" id="1391654.AKJ09_08420"/>
<protein>
    <submittedName>
        <fullName evidence="4">S1 RNA binding domain protein</fullName>
    </submittedName>
</protein>
<feature type="domain" description="Conserved virulence factor B first S1" evidence="2">
    <location>
        <begin position="18"/>
        <end position="83"/>
    </location>
</feature>
<evidence type="ECO:0000313" key="4">
    <source>
        <dbReference type="EMBL" id="AKV01757.1"/>
    </source>
</evidence>
<dbReference type="AlphaFoldDB" id="A0A0K1Q7Y0"/>
<dbReference type="Proteomes" id="UP000064967">
    <property type="component" value="Chromosome"/>
</dbReference>